<evidence type="ECO:0000313" key="2">
    <source>
        <dbReference type="Proteomes" id="UP000502112"/>
    </source>
</evidence>
<dbReference type="GeneID" id="60323067"/>
<keyword evidence="2" id="KW-1185">Reference proteome</keyword>
<accession>A0A6G6XS03</accession>
<dbReference type="KEGG" id="vg:60323067"/>
<name>A0A6G6XS03_9CAUD</name>
<protein>
    <submittedName>
        <fullName evidence="1">Uncharacterized protein</fullName>
    </submittedName>
</protein>
<gene>
    <name evidence="1" type="primary">61</name>
    <name evidence="1" type="ORF">SEA_XIMENITA_61</name>
</gene>
<evidence type="ECO:0000313" key="1">
    <source>
        <dbReference type="EMBL" id="QIG61570.1"/>
    </source>
</evidence>
<dbReference type="RefSeq" id="YP_009951628.1">
    <property type="nucleotide sequence ID" value="NC_051603.1"/>
</dbReference>
<dbReference type="Proteomes" id="UP000502112">
    <property type="component" value="Segment"/>
</dbReference>
<sequence length="102" mass="11261">MSEVIDQVAPDDSKRPWWADREVVETWVEQKHFDATLAYLDGLALAVEHRIAYSTDDAHGAAALALSGLDEMVHEGGNAIDGVIEFASQPWGDLNIERVWNG</sequence>
<organism evidence="1 2">
    <name type="scientific">Mycobacterium phage Ximenita</name>
    <dbReference type="NCBI Taxonomy" id="2708633"/>
    <lineage>
        <taxon>Viruses</taxon>
        <taxon>Duplodnaviria</taxon>
        <taxon>Heunggongvirae</taxon>
        <taxon>Uroviricota</taxon>
        <taxon>Caudoviricetes</taxon>
        <taxon>Weiservirinae</taxon>
        <taxon>Unicornvirus</taxon>
        <taxon>Unicornvirus ximenita</taxon>
    </lineage>
</organism>
<proteinExistence type="predicted"/>
<dbReference type="EMBL" id="MN945901">
    <property type="protein sequence ID" value="QIG61570.1"/>
    <property type="molecule type" value="Genomic_DNA"/>
</dbReference>
<reference evidence="1 2" key="1">
    <citation type="submission" date="2020-01" db="EMBL/GenBank/DDBJ databases">
        <authorList>
            <person name="Siegel J."/>
            <person name="Joseph G."/>
            <person name="McLean J."/>
            <person name="Kistle A.K."/>
            <person name="Garlena R.A."/>
            <person name="Russell D.A."/>
            <person name="Pope W.H."/>
            <person name="Jacobs-Sera D."/>
            <person name="Hatfull G.F."/>
        </authorList>
    </citation>
    <scope>NUCLEOTIDE SEQUENCE [LARGE SCALE GENOMIC DNA]</scope>
</reference>